<name>G5J019_CROWT</name>
<keyword evidence="2" id="KW-0808">Transferase</keyword>
<dbReference type="InterPro" id="IPR001173">
    <property type="entry name" value="Glyco_trans_2-like"/>
</dbReference>
<dbReference type="GO" id="GO:0016740">
    <property type="term" value="F:transferase activity"/>
    <property type="evidence" value="ECO:0007669"/>
    <property type="project" value="UniProtKB-KW"/>
</dbReference>
<dbReference type="AlphaFoldDB" id="G5J019"/>
<dbReference type="PANTHER" id="PTHR22916:SF65">
    <property type="entry name" value="SLR1065 PROTEIN"/>
    <property type="match status" value="1"/>
</dbReference>
<protein>
    <submittedName>
        <fullName evidence="2">Glycosyl transferase, family 2</fullName>
    </submittedName>
</protein>
<dbReference type="GeneID" id="88764737"/>
<organism evidence="2 3">
    <name type="scientific">Crocosphaera watsonii WH 0003</name>
    <dbReference type="NCBI Taxonomy" id="423471"/>
    <lineage>
        <taxon>Bacteria</taxon>
        <taxon>Bacillati</taxon>
        <taxon>Cyanobacteriota</taxon>
        <taxon>Cyanophyceae</taxon>
        <taxon>Oscillatoriophycideae</taxon>
        <taxon>Chroococcales</taxon>
        <taxon>Aphanothecaceae</taxon>
        <taxon>Crocosphaera</taxon>
    </lineage>
</organism>
<dbReference type="RefSeq" id="WP_007309407.1">
    <property type="nucleotide sequence ID" value="NZ_AESD01000138.1"/>
</dbReference>
<dbReference type="PATRIC" id="fig|423471.3.peg.790"/>
<evidence type="ECO:0000313" key="3">
    <source>
        <dbReference type="Proteomes" id="UP000003477"/>
    </source>
</evidence>
<proteinExistence type="predicted"/>
<reference evidence="2 3" key="1">
    <citation type="journal article" date="2011" name="Front. Microbiol.">
        <title>Two Strains of Crocosphaera watsonii with Highly Conserved Genomes are Distinguished by Strain-Specific Features.</title>
        <authorList>
            <person name="Bench S.R."/>
            <person name="Ilikchyan I.N."/>
            <person name="Tripp H.J."/>
            <person name="Zehr J.P."/>
        </authorList>
    </citation>
    <scope>NUCLEOTIDE SEQUENCE [LARGE SCALE GENOMIC DNA]</scope>
    <source>
        <strain evidence="2 3">WH 0003</strain>
    </source>
</reference>
<dbReference type="Pfam" id="PF00535">
    <property type="entry name" value="Glycos_transf_2"/>
    <property type="match status" value="1"/>
</dbReference>
<evidence type="ECO:0000259" key="1">
    <source>
        <dbReference type="Pfam" id="PF00535"/>
    </source>
</evidence>
<feature type="domain" description="Glycosyltransferase 2-like" evidence="1">
    <location>
        <begin position="3"/>
        <end position="108"/>
    </location>
</feature>
<dbReference type="InterPro" id="IPR029044">
    <property type="entry name" value="Nucleotide-diphossugar_trans"/>
</dbReference>
<evidence type="ECO:0000313" key="2">
    <source>
        <dbReference type="EMBL" id="EHJ14467.1"/>
    </source>
</evidence>
<accession>G5J019</accession>
<dbReference type="EMBL" id="AESD01000138">
    <property type="protein sequence ID" value="EHJ14467.1"/>
    <property type="molecule type" value="Genomic_DNA"/>
</dbReference>
<dbReference type="Proteomes" id="UP000003477">
    <property type="component" value="Unassembled WGS sequence"/>
</dbReference>
<dbReference type="Gene3D" id="3.90.550.10">
    <property type="entry name" value="Spore Coat Polysaccharide Biosynthesis Protein SpsA, Chain A"/>
    <property type="match status" value="1"/>
</dbReference>
<comment type="caution">
    <text evidence="2">The sequence shown here is derived from an EMBL/GenBank/DDBJ whole genome shotgun (WGS) entry which is preliminary data.</text>
</comment>
<gene>
    <name evidence="2" type="ORF">CWATWH0003_0856</name>
</gene>
<dbReference type="CDD" id="cd06433">
    <property type="entry name" value="GT_2_WfgS_like"/>
    <property type="match status" value="1"/>
</dbReference>
<dbReference type="SUPFAM" id="SSF53448">
    <property type="entry name" value="Nucleotide-diphospho-sugar transferases"/>
    <property type="match status" value="1"/>
</dbReference>
<sequence length="271" mass="31168">MISVITPVYNGESFIESCIKIVIEQNCGDVEHIIVDGGSQDGTVTIIKQYAEKYPHIRWISEADQGQSDAMNKGLDMAKGNIISFLNVDDYYEPLVLNKIQKFFNNLPEPSLLVGNCNIWDSQGNLKGVNKPSKLHITDLLLGWTFAQPPVNPSAYFYHKSLHEKIGFYDLGENYAMDIDFLLRAVQAAKVKYIDETWGNFRYLEGTKSVEDAKSGQGQKRYQKLLQNYRKKLPFFLQLYMLVLVRVTYFYRHPQDIIPSFRQKVQSIFSN</sequence>
<dbReference type="PANTHER" id="PTHR22916">
    <property type="entry name" value="GLYCOSYLTRANSFERASE"/>
    <property type="match status" value="1"/>
</dbReference>